<dbReference type="Gene3D" id="3.30.70.270">
    <property type="match status" value="1"/>
</dbReference>
<evidence type="ECO:0000313" key="2">
    <source>
        <dbReference type="EMBL" id="RAW23187.1"/>
    </source>
</evidence>
<evidence type="ECO:0000313" key="3">
    <source>
        <dbReference type="Proteomes" id="UP000251314"/>
    </source>
</evidence>
<name>A0A329REY3_9STRA</name>
<dbReference type="SUPFAM" id="SSF56672">
    <property type="entry name" value="DNA/RNA polymerases"/>
    <property type="match status" value="1"/>
</dbReference>
<feature type="domain" description="Reverse transcriptase/retrotransposon-derived protein RNase H-like" evidence="1">
    <location>
        <begin position="60"/>
        <end position="145"/>
    </location>
</feature>
<dbReference type="InterPro" id="IPR051320">
    <property type="entry name" value="Viral_Replic_Matur_Polypro"/>
</dbReference>
<keyword evidence="3" id="KW-1185">Reference proteome</keyword>
<sequence>MPYPTTAGQLQQLICAANWMRESIIDYARAVEPLQLRLDDALKKTKRTKRVAAGISHELTKEEWDAFDHVKILLATSATLALPNVATTTCVFSDASDTGFSVIVTQVTDFDPKIKITEQAHKLLTRVSGTFRGAQPNWTVIEKKGLPYRDTMR</sequence>
<proteinExistence type="predicted"/>
<dbReference type="OrthoDB" id="104731at2759"/>
<dbReference type="PANTHER" id="PTHR33064">
    <property type="entry name" value="POL PROTEIN"/>
    <property type="match status" value="1"/>
</dbReference>
<dbReference type="VEuPathDB" id="FungiDB:PC110_g20377"/>
<dbReference type="InterPro" id="IPR043502">
    <property type="entry name" value="DNA/RNA_pol_sf"/>
</dbReference>
<gene>
    <name evidence="2" type="ORF">PC110_g20377</name>
</gene>
<dbReference type="InterPro" id="IPR043128">
    <property type="entry name" value="Rev_trsase/Diguanyl_cyclase"/>
</dbReference>
<dbReference type="EMBL" id="MJFZ01001114">
    <property type="protein sequence ID" value="RAW23187.1"/>
    <property type="molecule type" value="Genomic_DNA"/>
</dbReference>
<dbReference type="Pfam" id="PF17919">
    <property type="entry name" value="RT_RNaseH_2"/>
    <property type="match status" value="1"/>
</dbReference>
<protein>
    <recommendedName>
        <fullName evidence="1">Reverse transcriptase/retrotransposon-derived protein RNase H-like domain-containing protein</fullName>
    </recommendedName>
</protein>
<dbReference type="InterPro" id="IPR041577">
    <property type="entry name" value="RT_RNaseH_2"/>
</dbReference>
<evidence type="ECO:0000259" key="1">
    <source>
        <dbReference type="Pfam" id="PF17919"/>
    </source>
</evidence>
<comment type="caution">
    <text evidence="2">The sequence shown here is derived from an EMBL/GenBank/DDBJ whole genome shotgun (WGS) entry which is preliminary data.</text>
</comment>
<reference evidence="2 3" key="1">
    <citation type="submission" date="2018-01" db="EMBL/GenBank/DDBJ databases">
        <title>Draft genome of the strawberry crown rot pathogen Phytophthora cactorum.</title>
        <authorList>
            <person name="Armitage A.D."/>
            <person name="Lysoe E."/>
            <person name="Nellist C.F."/>
            <person name="Harrison R.J."/>
            <person name="Brurberg M.B."/>
        </authorList>
    </citation>
    <scope>NUCLEOTIDE SEQUENCE [LARGE SCALE GENOMIC DNA]</scope>
    <source>
        <strain evidence="2 3">10300</strain>
    </source>
</reference>
<dbReference type="PANTHER" id="PTHR33064:SF37">
    <property type="entry name" value="RIBONUCLEASE H"/>
    <property type="match status" value="1"/>
</dbReference>
<dbReference type="AlphaFoldDB" id="A0A329REY3"/>
<accession>A0A329REY3</accession>
<organism evidence="2 3">
    <name type="scientific">Phytophthora cactorum</name>
    <dbReference type="NCBI Taxonomy" id="29920"/>
    <lineage>
        <taxon>Eukaryota</taxon>
        <taxon>Sar</taxon>
        <taxon>Stramenopiles</taxon>
        <taxon>Oomycota</taxon>
        <taxon>Peronosporomycetes</taxon>
        <taxon>Peronosporales</taxon>
        <taxon>Peronosporaceae</taxon>
        <taxon>Phytophthora</taxon>
    </lineage>
</organism>
<dbReference type="Proteomes" id="UP000251314">
    <property type="component" value="Unassembled WGS sequence"/>
</dbReference>